<dbReference type="Pfam" id="PF03764">
    <property type="entry name" value="EFG_IV"/>
    <property type="match status" value="1"/>
</dbReference>
<comment type="function">
    <text evidence="6">Catalyzes the GTP-dependent ribosomal translocation step during translation elongation. During this step, the ribosome changes from the pre-translocational (PRE) to the post-translocational (POST) state as the newly formed A-site-bound peptidyl-tRNA and P-site-bound deacylated tRNA move to the P and E sites, respectively. Catalyzes the coordinated movement of the two tRNA molecules, the mRNA and conformational changes in the ribosome.</text>
</comment>
<dbReference type="PROSITE" id="PS51722">
    <property type="entry name" value="G_TR_2"/>
    <property type="match status" value="1"/>
</dbReference>
<reference evidence="11" key="2">
    <citation type="journal article" date="2023" name="Nat. Commun.">
        <title>Cultivation of marine bacteria of the SAR202 clade.</title>
        <authorList>
            <person name="Lim Y."/>
            <person name="Seo J.H."/>
            <person name="Giovannoni S.J."/>
            <person name="Kang I."/>
            <person name="Cho J.C."/>
        </authorList>
    </citation>
    <scope>NUCLEOTIDE SEQUENCE</scope>
    <source>
        <strain evidence="11">JH1073</strain>
    </source>
</reference>
<comment type="similarity">
    <text evidence="1 6">Belongs to the TRAFAC class translation factor GTPase superfamily. Classic translation factor GTPase family. EF-G/EF-2 subfamily.</text>
</comment>
<dbReference type="FunFam" id="3.30.70.240:FF:000001">
    <property type="entry name" value="Elongation factor G"/>
    <property type="match status" value="1"/>
</dbReference>
<dbReference type="GO" id="GO:0003746">
    <property type="term" value="F:translation elongation factor activity"/>
    <property type="evidence" value="ECO:0007669"/>
    <property type="project" value="UniProtKB-UniRule"/>
</dbReference>
<dbReference type="InterPro" id="IPR020568">
    <property type="entry name" value="Ribosomal_Su5_D2-typ_SF"/>
</dbReference>
<dbReference type="SUPFAM" id="SSF54211">
    <property type="entry name" value="Ribosomal protein S5 domain 2-like"/>
    <property type="match status" value="1"/>
</dbReference>
<evidence type="ECO:0000259" key="9">
    <source>
        <dbReference type="PROSITE" id="PS51722"/>
    </source>
</evidence>
<dbReference type="EMBL" id="WMBE01000003">
    <property type="protein sequence ID" value="MDG0867325.1"/>
    <property type="molecule type" value="Genomic_DNA"/>
</dbReference>
<evidence type="ECO:0000313" key="13">
    <source>
        <dbReference type="Proteomes" id="UP001321249"/>
    </source>
</evidence>
<comment type="subcellular location">
    <subcellularLocation>
        <location evidence="6">Cytoplasm</location>
    </subcellularLocation>
</comment>
<dbReference type="PRINTS" id="PR00315">
    <property type="entry name" value="ELONGATNFCT"/>
</dbReference>
<dbReference type="NCBIfam" id="NF009379">
    <property type="entry name" value="PRK12740.1-3"/>
    <property type="match status" value="1"/>
</dbReference>
<dbReference type="CDD" id="cd03713">
    <property type="entry name" value="EFG_mtEFG_C"/>
    <property type="match status" value="1"/>
</dbReference>
<accession>A0AAJ5ZFJ0</accession>
<keyword evidence="5 6" id="KW-0342">GTP-binding</keyword>
<evidence type="ECO:0000256" key="1">
    <source>
        <dbReference type="ARBA" id="ARBA00005870"/>
    </source>
</evidence>
<dbReference type="SUPFAM" id="SSF50447">
    <property type="entry name" value="Translation proteins"/>
    <property type="match status" value="1"/>
</dbReference>
<dbReference type="AlphaFoldDB" id="A0AAJ5ZFJ0"/>
<dbReference type="InterPro" id="IPR000640">
    <property type="entry name" value="EFG_V-like"/>
</dbReference>
<dbReference type="CDD" id="cd01886">
    <property type="entry name" value="EF-G"/>
    <property type="match status" value="1"/>
</dbReference>
<evidence type="ECO:0000256" key="4">
    <source>
        <dbReference type="ARBA" id="ARBA00022917"/>
    </source>
</evidence>
<dbReference type="InterPro" id="IPR035649">
    <property type="entry name" value="EFG_V"/>
</dbReference>
<sequence>MTTTSAKKTDLKKVRNIGFIAHIDAGKTTVTERVLFFTGETYKIGNIDEGTTVMDFMSLERERGITIGSAATNAQWDGHQVNIIDTPGHVDFTAEVERSLRVLDGGVVVLESVSGVQPQSETVWRQADTYKVPRMIFVNKMDRLGANFDYAVSTVHDRLGANAVPIQMPMGAESEFAGLIDLVAQKAYAYETPEAVEHKLIDIPAEYAEAAEEARQHLIEKVAETDDALMEKFFEEEEITTEELKAALRKATIELKIFPVCVGSALRHRGVHPLLDAVVDYLPSPLDVDAIKGVDPSNEEIELTRQPSTEEPMSALAFKVVTDPHVGRLVYLRVYSGILEAGVNIYNASTRSRERIGRLMVMHADSREEKTSAGPGEIVAAIGLKDTITGHTLCPQSDQITLEQISFPDPVLSVAVEPKTRSDQEKMSTALVRLADEDPTLTVSSDEESGQVILAGMGELHLDVIVERMRREFNVDATVGAPRVAYRETVTKAATAQGKLVKQSGGHGQFGDCTLRLEPVEPGAGLLFESEITGSTLPREYFRPIEQGFREAARSGVIAGYPVVDMKAVLVDGSHHDVDSSEMAFKVAASMAFKAAMNKGKPALLEPIMKIEVVTPSEFLGDVLGDLNSRRSQVQNMEARGEAQVISAFIPLAETFQYATHVRSITTGRASFAMELDHYTAVPKNVAEKVTGS</sequence>
<feature type="binding site" evidence="6">
    <location>
        <begin position="85"/>
        <end position="89"/>
    </location>
    <ligand>
        <name>GTP</name>
        <dbReference type="ChEBI" id="CHEBI:37565"/>
    </ligand>
</feature>
<dbReference type="InterPro" id="IPR000795">
    <property type="entry name" value="T_Tr_GTP-bd_dom"/>
</dbReference>
<dbReference type="GO" id="GO:0003924">
    <property type="term" value="F:GTPase activity"/>
    <property type="evidence" value="ECO:0007669"/>
    <property type="project" value="InterPro"/>
</dbReference>
<keyword evidence="2 6" id="KW-0547">Nucleotide-binding</keyword>
<feature type="binding site" evidence="6">
    <location>
        <begin position="139"/>
        <end position="142"/>
    </location>
    <ligand>
        <name>GTP</name>
        <dbReference type="ChEBI" id="CHEBI:37565"/>
    </ligand>
</feature>
<keyword evidence="12" id="KW-1185">Reference proteome</keyword>
<dbReference type="SUPFAM" id="SSF54980">
    <property type="entry name" value="EF-G C-terminal domain-like"/>
    <property type="match status" value="2"/>
</dbReference>
<dbReference type="GO" id="GO:0032790">
    <property type="term" value="P:ribosome disassembly"/>
    <property type="evidence" value="ECO:0007669"/>
    <property type="project" value="TreeGrafter"/>
</dbReference>
<keyword evidence="8" id="KW-0175">Coiled coil</keyword>
<proteinExistence type="inferred from homology"/>
<dbReference type="PROSITE" id="PS00301">
    <property type="entry name" value="G_TR_1"/>
    <property type="match status" value="1"/>
</dbReference>
<dbReference type="PANTHER" id="PTHR43261">
    <property type="entry name" value="TRANSLATION ELONGATION FACTOR G-RELATED"/>
    <property type="match status" value="1"/>
</dbReference>
<evidence type="ECO:0000256" key="8">
    <source>
        <dbReference type="SAM" id="Coils"/>
    </source>
</evidence>
<dbReference type="Pfam" id="PF14492">
    <property type="entry name" value="EFG_III"/>
    <property type="match status" value="1"/>
</dbReference>
<dbReference type="InterPro" id="IPR027417">
    <property type="entry name" value="P-loop_NTPase"/>
</dbReference>
<dbReference type="InterPro" id="IPR053905">
    <property type="entry name" value="EF-G-like_DII"/>
</dbReference>
<dbReference type="Pfam" id="PF00679">
    <property type="entry name" value="EFG_C"/>
    <property type="match status" value="1"/>
</dbReference>
<dbReference type="InterPro" id="IPR035647">
    <property type="entry name" value="EFG_III/V"/>
</dbReference>
<dbReference type="InterPro" id="IPR004540">
    <property type="entry name" value="Transl_elong_EFG/EF2"/>
</dbReference>
<protein>
    <recommendedName>
        <fullName evidence="6 7">Elongation factor G</fullName>
        <shortName evidence="6">EF-G</shortName>
    </recommendedName>
</protein>
<dbReference type="Gene3D" id="3.30.230.10">
    <property type="match status" value="1"/>
</dbReference>
<dbReference type="EMBL" id="CP046147">
    <property type="protein sequence ID" value="WFG40288.1"/>
    <property type="molecule type" value="Genomic_DNA"/>
</dbReference>
<evidence type="ECO:0000256" key="6">
    <source>
        <dbReference type="HAMAP-Rule" id="MF_00054"/>
    </source>
</evidence>
<dbReference type="SUPFAM" id="SSF52540">
    <property type="entry name" value="P-loop containing nucleoside triphosphate hydrolases"/>
    <property type="match status" value="1"/>
</dbReference>
<reference evidence="12" key="3">
    <citation type="submission" date="2023-06" db="EMBL/GenBank/DDBJ databases">
        <title>Pangenomics reveal diversification of enzyme families and niche specialization in globally abundant SAR202 bacteria.</title>
        <authorList>
            <person name="Saw J.H.W."/>
        </authorList>
    </citation>
    <scope>NUCLEOTIDE SEQUENCE [LARGE SCALE GENOMIC DNA]</scope>
    <source>
        <strain evidence="12">JH1073</strain>
    </source>
</reference>
<dbReference type="Gene3D" id="2.40.30.10">
    <property type="entry name" value="Translation factors"/>
    <property type="match status" value="1"/>
</dbReference>
<dbReference type="Pfam" id="PF00009">
    <property type="entry name" value="GTP_EFTU"/>
    <property type="match status" value="1"/>
</dbReference>
<dbReference type="FunFam" id="3.40.50.300:FF:000029">
    <property type="entry name" value="Elongation factor G"/>
    <property type="match status" value="1"/>
</dbReference>
<dbReference type="InterPro" id="IPR005225">
    <property type="entry name" value="Small_GTP-bd"/>
</dbReference>
<evidence type="ECO:0000256" key="3">
    <source>
        <dbReference type="ARBA" id="ARBA00022768"/>
    </source>
</evidence>
<evidence type="ECO:0000313" key="12">
    <source>
        <dbReference type="Proteomes" id="UP001219901"/>
    </source>
</evidence>
<evidence type="ECO:0000256" key="2">
    <source>
        <dbReference type="ARBA" id="ARBA00022741"/>
    </source>
</evidence>
<dbReference type="HAMAP" id="MF_00054_B">
    <property type="entry name" value="EF_G_EF_2_B"/>
    <property type="match status" value="1"/>
</dbReference>
<dbReference type="NCBIfam" id="TIGR00231">
    <property type="entry name" value="small_GTP"/>
    <property type="match status" value="1"/>
</dbReference>
<dbReference type="Proteomes" id="UP001321249">
    <property type="component" value="Unassembled WGS sequence"/>
</dbReference>
<gene>
    <name evidence="6 11" type="primary">fusA</name>
    <name evidence="10" type="ORF">GKO46_09610</name>
    <name evidence="11" type="ORF">GKO48_11930</name>
</gene>
<feature type="coiled-coil region" evidence="8">
    <location>
        <begin position="208"/>
        <end position="254"/>
    </location>
</feature>
<dbReference type="CDD" id="cd04088">
    <property type="entry name" value="EFG_mtEFG_II"/>
    <property type="match status" value="1"/>
</dbReference>
<feature type="domain" description="Tr-type G" evidence="9">
    <location>
        <begin position="12"/>
        <end position="286"/>
    </location>
</feature>
<dbReference type="GO" id="GO:0005525">
    <property type="term" value="F:GTP binding"/>
    <property type="evidence" value="ECO:0007669"/>
    <property type="project" value="UniProtKB-UniRule"/>
</dbReference>
<dbReference type="NCBIfam" id="NF009381">
    <property type="entry name" value="PRK12740.1-5"/>
    <property type="match status" value="1"/>
</dbReference>
<organism evidence="11 12">
    <name type="scientific">Candidatus Lucifugimonas marina</name>
    <dbReference type="NCBI Taxonomy" id="3038979"/>
    <lineage>
        <taxon>Bacteria</taxon>
        <taxon>Bacillati</taxon>
        <taxon>Chloroflexota</taxon>
        <taxon>Dehalococcoidia</taxon>
        <taxon>SAR202 cluster</taxon>
        <taxon>Candidatus Lucifugimonadales</taxon>
        <taxon>Candidatus Lucifugimonadaceae</taxon>
        <taxon>Candidatus Lucifugimonas</taxon>
    </lineage>
</organism>
<dbReference type="InterPro" id="IPR009022">
    <property type="entry name" value="EFG_III"/>
</dbReference>
<dbReference type="Gene3D" id="3.30.70.870">
    <property type="entry name" value="Elongation Factor G (Translational Gtpase), domain 3"/>
    <property type="match status" value="1"/>
</dbReference>
<keyword evidence="4 6" id="KW-0648">Protein biosynthesis</keyword>
<dbReference type="CDD" id="cd01434">
    <property type="entry name" value="EFG_mtEFG1_IV"/>
    <property type="match status" value="1"/>
</dbReference>
<dbReference type="GO" id="GO:0005737">
    <property type="term" value="C:cytoplasm"/>
    <property type="evidence" value="ECO:0007669"/>
    <property type="project" value="UniProtKB-SubCell"/>
</dbReference>
<dbReference type="FunFam" id="3.30.70.870:FF:000001">
    <property type="entry name" value="Elongation factor G"/>
    <property type="match status" value="1"/>
</dbReference>
<dbReference type="InterPro" id="IPR005517">
    <property type="entry name" value="Transl_elong_EFG/EF2_IV"/>
</dbReference>
<dbReference type="PANTHER" id="PTHR43261:SF1">
    <property type="entry name" value="RIBOSOME-RELEASING FACTOR 2, MITOCHONDRIAL"/>
    <property type="match status" value="1"/>
</dbReference>
<dbReference type="Gene3D" id="3.30.70.240">
    <property type="match status" value="1"/>
</dbReference>
<dbReference type="NCBIfam" id="TIGR00484">
    <property type="entry name" value="EF-G"/>
    <property type="match status" value="1"/>
</dbReference>
<dbReference type="RefSeq" id="WP_342825583.1">
    <property type="nucleotide sequence ID" value="NZ_CP046146.1"/>
</dbReference>
<evidence type="ECO:0000256" key="7">
    <source>
        <dbReference type="NCBIfam" id="TIGR00484"/>
    </source>
</evidence>
<dbReference type="SMART" id="SM00838">
    <property type="entry name" value="EFG_C"/>
    <property type="match status" value="1"/>
</dbReference>
<dbReference type="CDD" id="cd16262">
    <property type="entry name" value="EFG_III"/>
    <property type="match status" value="1"/>
</dbReference>
<dbReference type="SMART" id="SM00889">
    <property type="entry name" value="EFG_IV"/>
    <property type="match status" value="1"/>
</dbReference>
<dbReference type="Gene3D" id="3.40.50.300">
    <property type="entry name" value="P-loop containing nucleotide triphosphate hydrolases"/>
    <property type="match status" value="1"/>
</dbReference>
<dbReference type="InterPro" id="IPR009000">
    <property type="entry name" value="Transl_B-barrel_sf"/>
</dbReference>
<evidence type="ECO:0000313" key="11">
    <source>
        <dbReference type="EMBL" id="WFG40288.1"/>
    </source>
</evidence>
<name>A0AAJ5ZFJ0_9CHLR</name>
<evidence type="ECO:0000256" key="5">
    <source>
        <dbReference type="ARBA" id="ARBA00023134"/>
    </source>
</evidence>
<dbReference type="FunFam" id="2.40.30.10:FF:000006">
    <property type="entry name" value="Elongation factor G"/>
    <property type="match status" value="1"/>
</dbReference>
<dbReference type="InterPro" id="IPR031157">
    <property type="entry name" value="G_TR_CS"/>
</dbReference>
<dbReference type="Proteomes" id="UP001219901">
    <property type="component" value="Chromosome"/>
</dbReference>
<keyword evidence="6" id="KW-0963">Cytoplasm</keyword>
<dbReference type="InterPro" id="IPR014721">
    <property type="entry name" value="Ribsml_uS5_D2-typ_fold_subgr"/>
</dbReference>
<dbReference type="Pfam" id="PF22042">
    <property type="entry name" value="EF-G_D2"/>
    <property type="match status" value="1"/>
</dbReference>
<dbReference type="InterPro" id="IPR041095">
    <property type="entry name" value="EFG_II"/>
</dbReference>
<dbReference type="FunFam" id="3.30.230.10:FF:000003">
    <property type="entry name" value="Elongation factor G"/>
    <property type="match status" value="1"/>
</dbReference>
<evidence type="ECO:0000313" key="10">
    <source>
        <dbReference type="EMBL" id="MDG0867325.1"/>
    </source>
</evidence>
<dbReference type="InterPro" id="IPR047872">
    <property type="entry name" value="EFG_IV"/>
</dbReference>
<keyword evidence="3 6" id="KW-0251">Elongation factor</keyword>
<feature type="binding site" evidence="6">
    <location>
        <begin position="21"/>
        <end position="28"/>
    </location>
    <ligand>
        <name>GTP</name>
        <dbReference type="ChEBI" id="CHEBI:37565"/>
    </ligand>
</feature>
<reference evidence="12 13" key="1">
    <citation type="submission" date="2019-11" db="EMBL/GenBank/DDBJ databases">
        <authorList>
            <person name="Cho J.-C."/>
        </authorList>
    </citation>
    <scope>NUCLEOTIDE SEQUENCE [LARGE SCALE GENOMIC DNA]</scope>
    <source>
        <strain evidence="11 12">JH1073</strain>
        <strain evidence="10 13">JH702</strain>
    </source>
</reference>